<dbReference type="GeneID" id="120255738"/>
<dbReference type="Proteomes" id="UP001515500">
    <property type="component" value="Unplaced"/>
</dbReference>
<evidence type="ECO:0000313" key="1">
    <source>
        <dbReference type="Proteomes" id="UP001515500"/>
    </source>
</evidence>
<protein>
    <submittedName>
        <fullName evidence="2">Uncharacterized protein LOC120255738</fullName>
    </submittedName>
</protein>
<reference evidence="2" key="1">
    <citation type="submission" date="2025-08" db="UniProtKB">
        <authorList>
            <consortium name="RefSeq"/>
        </authorList>
    </citation>
    <scope>IDENTIFICATION</scope>
</reference>
<organism evidence="1 2">
    <name type="scientific">Dioscorea cayennensis subsp. rotundata</name>
    <name type="common">White Guinea yam</name>
    <name type="synonym">Dioscorea rotundata</name>
    <dbReference type="NCBI Taxonomy" id="55577"/>
    <lineage>
        <taxon>Eukaryota</taxon>
        <taxon>Viridiplantae</taxon>
        <taxon>Streptophyta</taxon>
        <taxon>Embryophyta</taxon>
        <taxon>Tracheophyta</taxon>
        <taxon>Spermatophyta</taxon>
        <taxon>Magnoliopsida</taxon>
        <taxon>Liliopsida</taxon>
        <taxon>Dioscoreales</taxon>
        <taxon>Dioscoreaceae</taxon>
        <taxon>Dioscorea</taxon>
    </lineage>
</organism>
<accession>A0AB40AY16</accession>
<keyword evidence="1" id="KW-1185">Reference proteome</keyword>
<gene>
    <name evidence="2" type="primary">LOC120255738</name>
</gene>
<name>A0AB40AY16_DIOCR</name>
<sequence length="118" mass="13741">MDDVSKWVEAQALSSNDARVEKTRRIHDDRLRKDKQFQVGEQVLLFNSRLKLFPEKLKYRWSGPYLIMQTFPHGAVEISQPTKGTFSVNGHRLKHYTIREDIPSLTMDSVFLLHDSPA</sequence>
<dbReference type="AlphaFoldDB" id="A0AB40AY16"/>
<dbReference type="RefSeq" id="XP_039119433.1">
    <property type="nucleotide sequence ID" value="XM_039263499.1"/>
</dbReference>
<evidence type="ECO:0000313" key="2">
    <source>
        <dbReference type="RefSeq" id="XP_039119433.1"/>
    </source>
</evidence>
<proteinExistence type="predicted"/>